<dbReference type="PRINTS" id="PR00237">
    <property type="entry name" value="GPCRRHODOPSN"/>
</dbReference>
<keyword evidence="3 10" id="KW-0812">Transmembrane</keyword>
<feature type="transmembrane region" description="Helical" evidence="10">
    <location>
        <begin position="29"/>
        <end position="50"/>
    </location>
</feature>
<feature type="transmembrane region" description="Helical" evidence="10">
    <location>
        <begin position="135"/>
        <end position="161"/>
    </location>
</feature>
<feature type="transmembrane region" description="Helical" evidence="10">
    <location>
        <begin position="275"/>
        <end position="295"/>
    </location>
</feature>
<evidence type="ECO:0000313" key="12">
    <source>
        <dbReference type="EMBL" id="ELV12121.1"/>
    </source>
</evidence>
<organism evidence="12 13">
    <name type="scientific">Tupaia chinensis</name>
    <name type="common">Chinese tree shrew</name>
    <name type="synonym">Tupaia belangeri chinensis</name>
    <dbReference type="NCBI Taxonomy" id="246437"/>
    <lineage>
        <taxon>Eukaryota</taxon>
        <taxon>Metazoa</taxon>
        <taxon>Chordata</taxon>
        <taxon>Craniata</taxon>
        <taxon>Vertebrata</taxon>
        <taxon>Euteleostomi</taxon>
        <taxon>Mammalia</taxon>
        <taxon>Eutheria</taxon>
        <taxon>Euarchontoglires</taxon>
        <taxon>Scandentia</taxon>
        <taxon>Tupaiidae</taxon>
        <taxon>Tupaia</taxon>
    </lineage>
</organism>
<accession>L8YCM9</accession>
<dbReference type="GO" id="GO:0016020">
    <property type="term" value="C:membrane"/>
    <property type="evidence" value="ECO:0007669"/>
    <property type="project" value="UniProtKB-SubCell"/>
</dbReference>
<dbReference type="GO" id="GO:0004930">
    <property type="term" value="F:G protein-coupled receptor activity"/>
    <property type="evidence" value="ECO:0007669"/>
    <property type="project" value="UniProtKB-KW"/>
</dbReference>
<feature type="transmembrane region" description="Helical" evidence="10">
    <location>
        <begin position="62"/>
        <end position="81"/>
    </location>
</feature>
<dbReference type="PANTHER" id="PTHR48001">
    <property type="entry name" value="OLFACTORY RECEPTOR"/>
    <property type="match status" value="1"/>
</dbReference>
<evidence type="ECO:0000256" key="5">
    <source>
        <dbReference type="ARBA" id="ARBA00022989"/>
    </source>
</evidence>
<sequence length="315" mass="35534">PLHMEPQNDTRILDFLLLGLSEEPELQPLLFGIFLCMYLITVCGNLLIILATISDSHLHTPMYFFLSNLSFVDICFTSTTVPKMLVNIQTQSKVITHAGCITQMFFFLLFIVLDDFLLTVMAYDRYVAICHPLHYTVIMHPWLCVVLVLVSWVTSVLYSLLQSLIVSSLSFRTHTQIPHFFCEFNHVVHLTSSDTFISDIVMYFGSILLAGGPFAGILYSYYKIASTIRKISSTQGKYKAFSTCVSHLSVVSLLYGTSVGVYLSKADSQNSHSSAAASVMYTVVTPMLNPFIYSLRNEDIKRALKRLTERKTIVE</sequence>
<keyword evidence="4" id="KW-0552">Olfaction</keyword>
<dbReference type="STRING" id="246437.L8YCM9"/>
<dbReference type="PRINTS" id="PR00245">
    <property type="entry name" value="OLFACTORYR"/>
</dbReference>
<evidence type="ECO:0000256" key="1">
    <source>
        <dbReference type="ARBA" id="ARBA00004141"/>
    </source>
</evidence>
<comment type="subcellular location">
    <subcellularLocation>
        <location evidence="1">Membrane</location>
        <topology evidence="1">Multi-pass membrane protein</topology>
    </subcellularLocation>
</comment>
<keyword evidence="2" id="KW-0716">Sensory transduction</keyword>
<gene>
    <name evidence="12" type="ORF">TREES_T100008194</name>
</gene>
<dbReference type="GO" id="GO:0004984">
    <property type="term" value="F:olfactory receptor activity"/>
    <property type="evidence" value="ECO:0007669"/>
    <property type="project" value="InterPro"/>
</dbReference>
<evidence type="ECO:0000313" key="13">
    <source>
        <dbReference type="Proteomes" id="UP000011518"/>
    </source>
</evidence>
<dbReference type="AlphaFoldDB" id="L8YCM9"/>
<evidence type="ECO:0000256" key="8">
    <source>
        <dbReference type="ARBA" id="ARBA00023170"/>
    </source>
</evidence>
<dbReference type="PROSITE" id="PS50262">
    <property type="entry name" value="G_PROTEIN_RECEP_F1_2"/>
    <property type="match status" value="1"/>
</dbReference>
<evidence type="ECO:0000259" key="11">
    <source>
        <dbReference type="PROSITE" id="PS50262"/>
    </source>
</evidence>
<dbReference type="InterPro" id="IPR017452">
    <property type="entry name" value="GPCR_Rhodpsn_7TM"/>
</dbReference>
<evidence type="ECO:0000256" key="2">
    <source>
        <dbReference type="ARBA" id="ARBA00022606"/>
    </source>
</evidence>
<feature type="transmembrane region" description="Helical" evidence="10">
    <location>
        <begin position="101"/>
        <end position="123"/>
    </location>
</feature>
<evidence type="ECO:0000256" key="6">
    <source>
        <dbReference type="ARBA" id="ARBA00023040"/>
    </source>
</evidence>
<name>L8YCM9_TUPCH</name>
<reference evidence="13" key="2">
    <citation type="journal article" date="2013" name="Nat. Commun.">
        <title>Genome of the Chinese tree shrew.</title>
        <authorList>
            <person name="Fan Y."/>
            <person name="Huang Z.Y."/>
            <person name="Cao C.C."/>
            <person name="Chen C.S."/>
            <person name="Chen Y.X."/>
            <person name="Fan D.D."/>
            <person name="He J."/>
            <person name="Hou H.L."/>
            <person name="Hu L."/>
            <person name="Hu X.T."/>
            <person name="Jiang X.T."/>
            <person name="Lai R."/>
            <person name="Lang Y.S."/>
            <person name="Liang B."/>
            <person name="Liao S.G."/>
            <person name="Mu D."/>
            <person name="Ma Y.Y."/>
            <person name="Niu Y.Y."/>
            <person name="Sun X.Q."/>
            <person name="Xia J.Q."/>
            <person name="Xiao J."/>
            <person name="Xiong Z.Q."/>
            <person name="Xu L."/>
            <person name="Yang L."/>
            <person name="Zhang Y."/>
            <person name="Zhao W."/>
            <person name="Zhao X.D."/>
            <person name="Zheng Y.T."/>
            <person name="Zhou J.M."/>
            <person name="Zhu Y.B."/>
            <person name="Zhang G.J."/>
            <person name="Wang J."/>
            <person name="Yao Y.G."/>
        </authorList>
    </citation>
    <scope>NUCLEOTIDE SEQUENCE [LARGE SCALE GENOMIC DNA]</scope>
</reference>
<keyword evidence="6" id="KW-0297">G-protein coupled receptor</keyword>
<keyword evidence="9" id="KW-0807">Transducer</keyword>
<keyword evidence="13" id="KW-1185">Reference proteome</keyword>
<evidence type="ECO:0000256" key="3">
    <source>
        <dbReference type="ARBA" id="ARBA00022692"/>
    </source>
</evidence>
<dbReference type="EMBL" id="KB364718">
    <property type="protein sequence ID" value="ELV12121.1"/>
    <property type="molecule type" value="Genomic_DNA"/>
</dbReference>
<keyword evidence="7 10" id="KW-0472">Membrane</keyword>
<dbReference type="InterPro" id="IPR000276">
    <property type="entry name" value="GPCR_Rhodpsn"/>
</dbReference>
<dbReference type="InParanoid" id="L8YCM9"/>
<evidence type="ECO:0000256" key="7">
    <source>
        <dbReference type="ARBA" id="ARBA00023136"/>
    </source>
</evidence>
<feature type="transmembrane region" description="Helical" evidence="10">
    <location>
        <begin position="240"/>
        <end position="263"/>
    </location>
</feature>
<proteinExistence type="predicted"/>
<dbReference type="CDD" id="cd15234">
    <property type="entry name" value="7tmA_OR7-like"/>
    <property type="match status" value="1"/>
</dbReference>
<feature type="non-terminal residue" evidence="12">
    <location>
        <position position="1"/>
    </location>
</feature>
<evidence type="ECO:0000256" key="10">
    <source>
        <dbReference type="SAM" id="Phobius"/>
    </source>
</evidence>
<dbReference type="SUPFAM" id="SSF81321">
    <property type="entry name" value="Family A G protein-coupled receptor-like"/>
    <property type="match status" value="1"/>
</dbReference>
<dbReference type="Pfam" id="PF13853">
    <property type="entry name" value="7tm_4"/>
    <property type="match status" value="1"/>
</dbReference>
<reference evidence="13" key="1">
    <citation type="submission" date="2012-07" db="EMBL/GenBank/DDBJ databases">
        <title>Genome of the Chinese tree shrew, a rising model animal genetically related to primates.</title>
        <authorList>
            <person name="Zhang G."/>
            <person name="Fan Y."/>
            <person name="Yao Y."/>
            <person name="Huang Z."/>
        </authorList>
    </citation>
    <scope>NUCLEOTIDE SEQUENCE [LARGE SCALE GENOMIC DNA]</scope>
</reference>
<dbReference type="Gene3D" id="1.20.1070.10">
    <property type="entry name" value="Rhodopsin 7-helix transmembrane proteins"/>
    <property type="match status" value="1"/>
</dbReference>
<evidence type="ECO:0000256" key="9">
    <source>
        <dbReference type="ARBA" id="ARBA00023224"/>
    </source>
</evidence>
<evidence type="ECO:0000256" key="4">
    <source>
        <dbReference type="ARBA" id="ARBA00022725"/>
    </source>
</evidence>
<feature type="domain" description="G-protein coupled receptors family 1 profile" evidence="11">
    <location>
        <begin position="44"/>
        <end position="293"/>
    </location>
</feature>
<dbReference type="InterPro" id="IPR000725">
    <property type="entry name" value="Olfact_rcpt"/>
</dbReference>
<dbReference type="FunFam" id="1.20.1070.10:FF:000009">
    <property type="entry name" value="Olfactory receptor"/>
    <property type="match status" value="1"/>
</dbReference>
<protein>
    <submittedName>
        <fullName evidence="12">Olfactory receptor 7A10</fullName>
    </submittedName>
</protein>
<dbReference type="Proteomes" id="UP000011518">
    <property type="component" value="Unassembled WGS sequence"/>
</dbReference>
<feature type="transmembrane region" description="Helical" evidence="10">
    <location>
        <begin position="200"/>
        <end position="219"/>
    </location>
</feature>
<keyword evidence="8 12" id="KW-0675">Receptor</keyword>
<keyword evidence="5 10" id="KW-1133">Transmembrane helix</keyword>